<dbReference type="EC" id="3.5.1.88" evidence="2"/>
<gene>
    <name evidence="2 3" type="primary">def</name>
    <name evidence="3" type="ORF">PPG34_03180</name>
</gene>
<dbReference type="InterPro" id="IPR023635">
    <property type="entry name" value="Peptide_deformylase"/>
</dbReference>
<dbReference type="SUPFAM" id="SSF56420">
    <property type="entry name" value="Peptide deformylase"/>
    <property type="match status" value="1"/>
</dbReference>
<feature type="active site" evidence="2">
    <location>
        <position position="147"/>
    </location>
</feature>
<sequence>MTSLLKIARLGHPTIRENSVTVSPDQLASSAVQQFIDQLVETMRDAHGVGIAAPQVHVSQQIIAVEVLPDNPRYPNQVPVPLTVVVNPKIVEHDDRTDEQWEGCLSVPDLRGRVSRWLSVKVEGLNRKGQPVTLEARGFFARVLQHEIDHLHGYVFLDRLLDLKTLTHLREYELYWKK</sequence>
<dbReference type="CDD" id="cd00487">
    <property type="entry name" value="Pep_deformylase"/>
    <property type="match status" value="1"/>
</dbReference>
<feature type="binding site" evidence="2">
    <location>
        <position position="146"/>
    </location>
    <ligand>
        <name>Fe cation</name>
        <dbReference type="ChEBI" id="CHEBI:24875"/>
    </ligand>
</feature>
<protein>
    <recommendedName>
        <fullName evidence="2">Peptide deformylase</fullName>
        <shortName evidence="2">PDF</shortName>
        <ecNumber evidence="2">3.5.1.88</ecNumber>
    </recommendedName>
    <alternativeName>
        <fullName evidence="2">Polypeptide deformylase</fullName>
    </alternativeName>
</protein>
<dbReference type="Proteomes" id="UP001250932">
    <property type="component" value="Unassembled WGS sequence"/>
</dbReference>
<keyword evidence="2" id="KW-0479">Metal-binding</keyword>
<dbReference type="RefSeq" id="WP_313831691.1">
    <property type="nucleotide sequence ID" value="NZ_JAQOUE010000001.1"/>
</dbReference>
<keyword evidence="4" id="KW-1185">Reference proteome</keyword>
<proteinExistence type="inferred from homology"/>
<dbReference type="EMBL" id="JAQOUE010000001">
    <property type="protein sequence ID" value="MDT7041336.1"/>
    <property type="molecule type" value="Genomic_DNA"/>
</dbReference>
<comment type="similarity">
    <text evidence="1 2">Belongs to the polypeptide deformylase family.</text>
</comment>
<dbReference type="GO" id="GO:0042586">
    <property type="term" value="F:peptide deformylase activity"/>
    <property type="evidence" value="ECO:0007669"/>
    <property type="project" value="UniProtKB-EC"/>
</dbReference>
<comment type="catalytic activity">
    <reaction evidence="2">
        <text>N-terminal N-formyl-L-methionyl-[peptide] + H2O = N-terminal L-methionyl-[peptide] + formate</text>
        <dbReference type="Rhea" id="RHEA:24420"/>
        <dbReference type="Rhea" id="RHEA-COMP:10639"/>
        <dbReference type="Rhea" id="RHEA-COMP:10640"/>
        <dbReference type="ChEBI" id="CHEBI:15377"/>
        <dbReference type="ChEBI" id="CHEBI:15740"/>
        <dbReference type="ChEBI" id="CHEBI:49298"/>
        <dbReference type="ChEBI" id="CHEBI:64731"/>
        <dbReference type="EC" id="3.5.1.88"/>
    </reaction>
</comment>
<keyword evidence="2 3" id="KW-0378">Hydrolase</keyword>
<feature type="binding site" evidence="2">
    <location>
        <position position="104"/>
    </location>
    <ligand>
        <name>Fe cation</name>
        <dbReference type="ChEBI" id="CHEBI:24875"/>
    </ligand>
</feature>
<dbReference type="PANTHER" id="PTHR10458">
    <property type="entry name" value="PEPTIDE DEFORMYLASE"/>
    <property type="match status" value="1"/>
</dbReference>
<evidence type="ECO:0000313" key="3">
    <source>
        <dbReference type="EMBL" id="MDT7041336.1"/>
    </source>
</evidence>
<dbReference type="Gene3D" id="3.90.45.10">
    <property type="entry name" value="Peptide deformylase"/>
    <property type="match status" value="1"/>
</dbReference>
<dbReference type="PIRSF" id="PIRSF004749">
    <property type="entry name" value="Pep_def"/>
    <property type="match status" value="1"/>
</dbReference>
<comment type="caution">
    <text evidence="3">The sequence shown here is derived from an EMBL/GenBank/DDBJ whole genome shotgun (WGS) entry which is preliminary data.</text>
</comment>
<evidence type="ECO:0000256" key="1">
    <source>
        <dbReference type="ARBA" id="ARBA00010759"/>
    </source>
</evidence>
<evidence type="ECO:0000313" key="4">
    <source>
        <dbReference type="Proteomes" id="UP001250932"/>
    </source>
</evidence>
<dbReference type="NCBIfam" id="NF001159">
    <property type="entry name" value="PRK00150.1-3"/>
    <property type="match status" value="1"/>
</dbReference>
<dbReference type="PANTHER" id="PTHR10458:SF22">
    <property type="entry name" value="PEPTIDE DEFORMYLASE"/>
    <property type="match status" value="1"/>
</dbReference>
<comment type="cofactor">
    <cofactor evidence="2">
        <name>Fe(2+)</name>
        <dbReference type="ChEBI" id="CHEBI:29033"/>
    </cofactor>
    <text evidence="2">Binds 1 Fe(2+) ion.</text>
</comment>
<comment type="function">
    <text evidence="2">Removes the formyl group from the N-terminal Met of newly synthesized proteins. Requires at least a dipeptide for an efficient rate of reaction. N-terminal L-methionine is a prerequisite for activity but the enzyme has broad specificity at other positions.</text>
</comment>
<name>A0ABU3K4L9_9BACT</name>
<dbReference type="NCBIfam" id="TIGR00079">
    <property type="entry name" value="pept_deformyl"/>
    <property type="match status" value="1"/>
</dbReference>
<keyword evidence="2" id="KW-0648">Protein biosynthesis</keyword>
<dbReference type="InterPro" id="IPR036821">
    <property type="entry name" value="Peptide_deformylase_sf"/>
</dbReference>
<dbReference type="PRINTS" id="PR01576">
    <property type="entry name" value="PDEFORMYLASE"/>
</dbReference>
<dbReference type="Pfam" id="PF01327">
    <property type="entry name" value="Pep_deformylase"/>
    <property type="match status" value="1"/>
</dbReference>
<dbReference type="HAMAP" id="MF_00163">
    <property type="entry name" value="Pep_deformylase"/>
    <property type="match status" value="1"/>
</dbReference>
<keyword evidence="2" id="KW-0408">Iron</keyword>
<accession>A0ABU3K4L9</accession>
<organism evidence="3 4">
    <name type="scientific">Candidatus Nitronereus thalassa</name>
    <dbReference type="NCBI Taxonomy" id="3020898"/>
    <lineage>
        <taxon>Bacteria</taxon>
        <taxon>Pseudomonadati</taxon>
        <taxon>Nitrospirota</taxon>
        <taxon>Nitrospiria</taxon>
        <taxon>Nitrospirales</taxon>
        <taxon>Nitrospiraceae</taxon>
        <taxon>Candidatus Nitronereus</taxon>
    </lineage>
</organism>
<reference evidence="3 4" key="1">
    <citation type="journal article" date="2023" name="ISME J.">
        <title>Cultivation and genomic characterization of novel and ubiquitous marine nitrite-oxidizing bacteria from the Nitrospirales.</title>
        <authorList>
            <person name="Mueller A.J."/>
            <person name="Daebeler A."/>
            <person name="Herbold C.W."/>
            <person name="Kirkegaard R.H."/>
            <person name="Daims H."/>
        </authorList>
    </citation>
    <scope>NUCLEOTIDE SEQUENCE [LARGE SCALE GENOMIC DNA]</scope>
    <source>
        <strain evidence="3 4">EB</strain>
    </source>
</reference>
<feature type="binding site" evidence="2">
    <location>
        <position position="150"/>
    </location>
    <ligand>
        <name>Fe cation</name>
        <dbReference type="ChEBI" id="CHEBI:24875"/>
    </ligand>
</feature>
<evidence type="ECO:0000256" key="2">
    <source>
        <dbReference type="HAMAP-Rule" id="MF_00163"/>
    </source>
</evidence>